<dbReference type="InterPro" id="IPR050602">
    <property type="entry name" value="Malonyl-ACP_OMT"/>
</dbReference>
<protein>
    <submittedName>
        <fullName evidence="3">SAM-dependent methyltransferase</fullName>
    </submittedName>
</protein>
<name>A0A2A4Z3W3_9PROT</name>
<dbReference type="EMBL" id="NVUS01000007">
    <property type="protein sequence ID" value="PCJ01642.1"/>
    <property type="molecule type" value="Genomic_DNA"/>
</dbReference>
<evidence type="ECO:0000256" key="2">
    <source>
        <dbReference type="ARBA" id="ARBA00022679"/>
    </source>
</evidence>
<dbReference type="AlphaFoldDB" id="A0A2A4Z3W3"/>
<dbReference type="GO" id="GO:0008168">
    <property type="term" value="F:methyltransferase activity"/>
    <property type="evidence" value="ECO:0007669"/>
    <property type="project" value="UniProtKB-KW"/>
</dbReference>
<dbReference type="SUPFAM" id="SSF53335">
    <property type="entry name" value="S-adenosyl-L-methionine-dependent methyltransferases"/>
    <property type="match status" value="1"/>
</dbReference>
<keyword evidence="2 3" id="KW-0808">Transferase</keyword>
<comment type="caution">
    <text evidence="3">The sequence shown here is derived from an EMBL/GenBank/DDBJ whole genome shotgun (WGS) entry which is preliminary data.</text>
</comment>
<dbReference type="Gene3D" id="3.40.50.150">
    <property type="entry name" value="Vaccinia Virus protein VP39"/>
    <property type="match status" value="1"/>
</dbReference>
<dbReference type="InterPro" id="IPR029063">
    <property type="entry name" value="SAM-dependent_MTases_sf"/>
</dbReference>
<dbReference type="PANTHER" id="PTHR13090:SF1">
    <property type="entry name" value="ARGININE-HYDROXYLASE NDUFAF5, MITOCHONDRIAL"/>
    <property type="match status" value="1"/>
</dbReference>
<evidence type="ECO:0000313" key="3">
    <source>
        <dbReference type="EMBL" id="PCJ01642.1"/>
    </source>
</evidence>
<dbReference type="GO" id="GO:0032259">
    <property type="term" value="P:methylation"/>
    <property type="evidence" value="ECO:0007669"/>
    <property type="project" value="UniProtKB-KW"/>
</dbReference>
<accession>A0A2A4Z3W3</accession>
<proteinExistence type="predicted"/>
<sequence>MQIINHKLLAKRRAQARVSSPTALKDNQFLLQNAELDLLDRLSIITREFETAVHIGGYNGSFVKLLRAHKVAKNCHNIESTGRAADIVADDEILPLKAQSVNLITSSLSLQFINDLPGLLAQIKRVLKPDGLFAANLIGGASLNELRESLLIAETELSGGATPRVLPFIDVQQMGSLLQRAGFALPVVDMDSLTVRYDHIFDVIKDLRSMGATNCLHQPQDTPKLTRAIIARAAEIYQQKFSHTDGRVTAQFDIINIIGWAPHESQQKPLKPGSAEHNLADFL</sequence>
<dbReference type="PANTHER" id="PTHR13090">
    <property type="entry name" value="ARGININE-HYDROXYLASE NDUFAF5, MITOCHONDRIAL"/>
    <property type="match status" value="1"/>
</dbReference>
<evidence type="ECO:0000256" key="1">
    <source>
        <dbReference type="ARBA" id="ARBA00022603"/>
    </source>
</evidence>
<dbReference type="Pfam" id="PF13489">
    <property type="entry name" value="Methyltransf_23"/>
    <property type="match status" value="1"/>
</dbReference>
<gene>
    <name evidence="3" type="ORF">COB13_07210</name>
</gene>
<reference evidence="3" key="2">
    <citation type="journal article" date="2018" name="ISME J.">
        <title>A dynamic microbial community with high functional redundancy inhabits the cold, oxic subseafloor aquifer.</title>
        <authorList>
            <person name="Tully B.J."/>
            <person name="Wheat C.G."/>
            <person name="Glazer B.T."/>
            <person name="Huber J.A."/>
        </authorList>
    </citation>
    <scope>NUCLEOTIDE SEQUENCE</scope>
    <source>
        <strain evidence="3">NORP83</strain>
    </source>
</reference>
<reference key="1">
    <citation type="submission" date="2017-08" db="EMBL/GenBank/DDBJ databases">
        <title>A dynamic microbial community with high functional redundancy inhabits the cold, oxic subseafloor aquifer.</title>
        <authorList>
            <person name="Tully B.J."/>
            <person name="Wheat C.G."/>
            <person name="Glazer B.T."/>
            <person name="Huber J.A."/>
        </authorList>
    </citation>
    <scope>NUCLEOTIDE SEQUENCE [LARGE SCALE GENOMIC DNA]</scope>
</reference>
<keyword evidence="1 3" id="KW-0489">Methyltransferase</keyword>
<organism evidence="3">
    <name type="scientific">OCS116 cluster bacterium</name>
    <dbReference type="NCBI Taxonomy" id="2030921"/>
    <lineage>
        <taxon>Bacteria</taxon>
        <taxon>Pseudomonadati</taxon>
        <taxon>Pseudomonadota</taxon>
        <taxon>Alphaproteobacteria</taxon>
        <taxon>OCS116 cluster</taxon>
    </lineage>
</organism>